<organism evidence="1">
    <name type="scientific">Anopheles atroparvus</name>
    <name type="common">European mosquito</name>
    <dbReference type="NCBI Taxonomy" id="41427"/>
    <lineage>
        <taxon>Eukaryota</taxon>
        <taxon>Metazoa</taxon>
        <taxon>Ecdysozoa</taxon>
        <taxon>Arthropoda</taxon>
        <taxon>Hexapoda</taxon>
        <taxon>Insecta</taxon>
        <taxon>Pterygota</taxon>
        <taxon>Neoptera</taxon>
        <taxon>Endopterygota</taxon>
        <taxon>Diptera</taxon>
        <taxon>Nematocera</taxon>
        <taxon>Culicoidea</taxon>
        <taxon>Culicidae</taxon>
        <taxon>Anophelinae</taxon>
        <taxon>Anopheles</taxon>
    </lineage>
</organism>
<reference evidence="1" key="1">
    <citation type="submission" date="2022-08" db="UniProtKB">
        <authorList>
            <consortium name="EnsemblMetazoa"/>
        </authorList>
    </citation>
    <scope>IDENTIFICATION</scope>
    <source>
        <strain evidence="1">EBRO</strain>
    </source>
</reference>
<evidence type="ECO:0000313" key="1">
    <source>
        <dbReference type="EnsemblMetazoa" id="AATE000962-PA.1"/>
    </source>
</evidence>
<accession>A0A182IKN7</accession>
<dbReference type="STRING" id="41427.A0A182IKN7"/>
<proteinExistence type="predicted"/>
<dbReference type="EnsemblMetazoa" id="AATE000962-RA">
    <property type="protein sequence ID" value="AATE000962-PA.1"/>
    <property type="gene ID" value="AATE000962"/>
</dbReference>
<protein>
    <submittedName>
        <fullName evidence="1">Uncharacterized protein</fullName>
    </submittedName>
</protein>
<sequence>MSPRFQQTFGSRLPNPGPYAKRIKAYGKNGLPYEARVMRRRLPTATGSFPVAFVVHASNSASVVVHVINGEQPAAMQHGNSSANSILINNRSFSRRGRHLRRGVLDLGWLGHVGGSKNLILSLTSSWFCWLLKSIGPLGGYGR</sequence>
<dbReference type="VEuPathDB" id="VectorBase:AATE000962"/>
<name>A0A182IKN7_ANOAO</name>
<dbReference type="AlphaFoldDB" id="A0A182IKN7"/>